<comment type="cofactor">
    <cofactor evidence="1">
        <name>[4Fe-4S] cluster</name>
        <dbReference type="ChEBI" id="CHEBI:49883"/>
    </cofactor>
</comment>
<dbReference type="InterPro" id="IPR004559">
    <property type="entry name" value="HemW-like"/>
</dbReference>
<evidence type="ECO:0000259" key="11">
    <source>
        <dbReference type="PROSITE" id="PS51918"/>
    </source>
</evidence>
<dbReference type="EMBL" id="CP002243">
    <property type="protein sequence ID" value="AEI74998.1"/>
    <property type="molecule type" value="Genomic_DNA"/>
</dbReference>
<gene>
    <name evidence="12" type="primary">hemN</name>
    <name evidence="12" type="ordered locus">MEPCIT_371</name>
</gene>
<dbReference type="NCBIfam" id="TIGR00539">
    <property type="entry name" value="hemN_rel"/>
    <property type="match status" value="1"/>
</dbReference>
<evidence type="ECO:0000256" key="2">
    <source>
        <dbReference type="ARBA" id="ARBA00006100"/>
    </source>
</evidence>
<evidence type="ECO:0000256" key="3">
    <source>
        <dbReference type="ARBA" id="ARBA00017228"/>
    </source>
</evidence>
<dbReference type="OrthoDB" id="9808022at2"/>
<dbReference type="InterPro" id="IPR034505">
    <property type="entry name" value="Coproporphyrinogen-III_oxidase"/>
</dbReference>
<comment type="similarity">
    <text evidence="2">Belongs to the anaerobic coproporphyrinogen-III oxidase family. HemW subfamily.</text>
</comment>
<evidence type="ECO:0000256" key="6">
    <source>
        <dbReference type="ARBA" id="ARBA00022723"/>
    </source>
</evidence>
<dbReference type="GO" id="GO:0051539">
    <property type="term" value="F:4 iron, 4 sulfur cluster binding"/>
    <property type="evidence" value="ECO:0007669"/>
    <property type="project" value="UniProtKB-UniRule"/>
</dbReference>
<name>F7XY22_MOREP</name>
<dbReference type="Gene3D" id="3.20.20.70">
    <property type="entry name" value="Aldolase class I"/>
    <property type="match status" value="1"/>
</dbReference>
<dbReference type="eggNOG" id="COG0635">
    <property type="taxonomic scope" value="Bacteria"/>
</dbReference>
<proteinExistence type="inferred from homology"/>
<reference evidence="12 13" key="2">
    <citation type="journal article" date="2011" name="Curr. Biol.">
        <title>An interdependent metabolic patchwork in the nested symbiosis of mealybugs.</title>
        <authorList>
            <person name="McCutcheon J.P."/>
            <person name="von Dohlen C.D."/>
        </authorList>
    </citation>
    <scope>NUCLEOTIDE SEQUENCE [LARGE SCALE GENOMIC DNA]</scope>
    <source>
        <strain evidence="12 13">PCIT</strain>
    </source>
</reference>
<dbReference type="SFLD" id="SFLDS00029">
    <property type="entry name" value="Radical_SAM"/>
    <property type="match status" value="1"/>
</dbReference>
<evidence type="ECO:0000256" key="8">
    <source>
        <dbReference type="ARBA" id="ARBA00023014"/>
    </source>
</evidence>
<keyword evidence="10" id="KW-0004">4Fe-4S</keyword>
<dbReference type="SFLD" id="SFLDF00288">
    <property type="entry name" value="HemN-like__clustered_with_nucl"/>
    <property type="match status" value="1"/>
</dbReference>
<evidence type="ECO:0000256" key="9">
    <source>
        <dbReference type="ARBA" id="ARBA00023186"/>
    </source>
</evidence>
<evidence type="ECO:0000313" key="13">
    <source>
        <dbReference type="Proteomes" id="UP000000504"/>
    </source>
</evidence>
<dbReference type="InterPro" id="IPR058240">
    <property type="entry name" value="rSAM_sf"/>
</dbReference>
<dbReference type="GO" id="GO:0046872">
    <property type="term" value="F:metal ion binding"/>
    <property type="evidence" value="ECO:0007669"/>
    <property type="project" value="UniProtKB-UniRule"/>
</dbReference>
<sequence>MQNLPPLSLYLHIPWCVRKCPYCDFNTQAIKGNIPHQEYVDHMLTDLEQDYCLTDGRTVNTLFIGGGTPSLLSVNALQSLLAGVRQRLPMAPDAEITIEANPGTVDTDRFAAYQQAGINRISLGVQSFNLEKLSSLGRIHDAEEARLATQLVSTLGLNNFNLDLMHGLPGQSLTEALDDLAQAIVLAPSHVSWYQLTIEPKTLFGLHPPELPDDDVLWDIYQRGDRLLKAAGYFQYETSAYAQLGFQCCHNLNYWRFGDYLGIGCGAHGKLTQSNCTVVRTVKTQHPRGYMQSNYLAKRYQVASADLPFEYFMNRFRLLEAVPRVEFTNFTGLEEHVVRAALDQALAGNYITENDSHWQVTKKGQLFLNSLLEMFIL</sequence>
<dbReference type="RefSeq" id="WP_013975748.1">
    <property type="nucleotide sequence ID" value="NC_015735.1"/>
</dbReference>
<dbReference type="PANTHER" id="PTHR13932">
    <property type="entry name" value="COPROPORPHYRINIGEN III OXIDASE"/>
    <property type="match status" value="1"/>
</dbReference>
<evidence type="ECO:0000256" key="5">
    <source>
        <dbReference type="ARBA" id="ARBA00022691"/>
    </source>
</evidence>
<feature type="domain" description="Radical SAM core" evidence="11">
    <location>
        <begin position="1"/>
        <end position="237"/>
    </location>
</feature>
<keyword evidence="4 10" id="KW-0349">Heme</keyword>
<keyword evidence="10" id="KW-0963">Cytoplasm</keyword>
<dbReference type="KEGG" id="men:MEPCIT_371"/>
<accession>F7XY22</accession>
<dbReference type="HOGENOM" id="CLU_027579_2_1_6"/>
<organism evidence="12 13">
    <name type="scientific">Moranella endobia (strain PCIT)</name>
    <dbReference type="NCBI Taxonomy" id="903503"/>
    <lineage>
        <taxon>Bacteria</taxon>
        <taxon>Pseudomonadati</taxon>
        <taxon>Pseudomonadota</taxon>
        <taxon>Gammaproteobacteria</taxon>
        <taxon>Enterobacterales</taxon>
        <taxon>Enterobacteriaceae</taxon>
        <taxon>Candidatus Moranella</taxon>
    </lineage>
</organism>
<dbReference type="GO" id="GO:0006779">
    <property type="term" value="P:porphyrin-containing compound biosynthetic process"/>
    <property type="evidence" value="ECO:0007669"/>
    <property type="project" value="InterPro"/>
</dbReference>
<evidence type="ECO:0000256" key="1">
    <source>
        <dbReference type="ARBA" id="ARBA00001966"/>
    </source>
</evidence>
<dbReference type="SFLD" id="SFLDF00562">
    <property type="entry name" value="HemN-like__clustered_with_heat"/>
    <property type="match status" value="1"/>
</dbReference>
<dbReference type="Proteomes" id="UP000000504">
    <property type="component" value="Chromosome"/>
</dbReference>
<dbReference type="GO" id="GO:0005737">
    <property type="term" value="C:cytoplasm"/>
    <property type="evidence" value="ECO:0007669"/>
    <property type="project" value="UniProtKB-SubCell"/>
</dbReference>
<dbReference type="CDD" id="cd01335">
    <property type="entry name" value="Radical_SAM"/>
    <property type="match status" value="1"/>
</dbReference>
<protein>
    <recommendedName>
        <fullName evidence="3 10">Heme chaperone HemW</fullName>
    </recommendedName>
</protein>
<reference key="1">
    <citation type="submission" date="2010-09" db="EMBL/GenBank/DDBJ databases">
        <title>An interdependent metabolic patchwork in the nested three-way symbiosis of mealybugs.</title>
        <authorList>
            <person name="McCutcheon J.P."/>
            <person name="von Dohlen C.D."/>
        </authorList>
    </citation>
    <scope>NUCLEOTIDE SEQUENCE</scope>
    <source>
        <strain>PCIT</strain>
    </source>
</reference>
<dbReference type="InterPro" id="IPR010723">
    <property type="entry name" value="HemN_C"/>
</dbReference>
<keyword evidence="8 10" id="KW-0411">Iron-sulfur</keyword>
<dbReference type="InterPro" id="IPR013785">
    <property type="entry name" value="Aldolase_TIM"/>
</dbReference>
<dbReference type="AlphaFoldDB" id="F7XY22"/>
<dbReference type="STRING" id="903503.MEPCIT_371"/>
<keyword evidence="7 10" id="KW-0408">Iron</keyword>
<evidence type="ECO:0000313" key="12">
    <source>
        <dbReference type="EMBL" id="AEI74998.1"/>
    </source>
</evidence>
<evidence type="ECO:0000256" key="7">
    <source>
        <dbReference type="ARBA" id="ARBA00023004"/>
    </source>
</evidence>
<keyword evidence="5 10" id="KW-0949">S-adenosyl-L-methionine</keyword>
<dbReference type="GO" id="GO:0004109">
    <property type="term" value="F:coproporphyrinogen oxidase activity"/>
    <property type="evidence" value="ECO:0007669"/>
    <property type="project" value="InterPro"/>
</dbReference>
<comment type="function">
    <text evidence="10">Probably acts as a heme chaperone, transferring heme to an unknown acceptor. Binds one molecule of heme per monomer, possibly covalently. Binds 1 [4Fe-4S] cluster. The cluster is coordinated with 3 cysteines and an exchangeable S-adenosyl-L-methionine.</text>
</comment>
<dbReference type="SFLD" id="SFLDG01065">
    <property type="entry name" value="anaerobic_coproporphyrinogen-I"/>
    <property type="match status" value="1"/>
</dbReference>
<dbReference type="InterPro" id="IPR007197">
    <property type="entry name" value="rSAM"/>
</dbReference>
<dbReference type="SUPFAM" id="SSF102114">
    <property type="entry name" value="Radical SAM enzymes"/>
    <property type="match status" value="1"/>
</dbReference>
<dbReference type="SMART" id="SM00729">
    <property type="entry name" value="Elp3"/>
    <property type="match status" value="1"/>
</dbReference>
<dbReference type="PROSITE" id="PS51918">
    <property type="entry name" value="RADICAL_SAM"/>
    <property type="match status" value="1"/>
</dbReference>
<evidence type="ECO:0000256" key="4">
    <source>
        <dbReference type="ARBA" id="ARBA00022617"/>
    </source>
</evidence>
<dbReference type="PANTHER" id="PTHR13932:SF5">
    <property type="entry name" value="RADICAL S-ADENOSYL METHIONINE DOMAIN-CONTAINING PROTEIN 1, MITOCHONDRIAL"/>
    <property type="match status" value="1"/>
</dbReference>
<keyword evidence="6 10" id="KW-0479">Metal-binding</keyword>
<keyword evidence="13" id="KW-1185">Reference proteome</keyword>
<dbReference type="Pfam" id="PF06969">
    <property type="entry name" value="HemN_C"/>
    <property type="match status" value="1"/>
</dbReference>
<evidence type="ECO:0000256" key="10">
    <source>
        <dbReference type="RuleBase" id="RU364116"/>
    </source>
</evidence>
<keyword evidence="9 10" id="KW-0143">Chaperone</keyword>
<dbReference type="Pfam" id="PF04055">
    <property type="entry name" value="Radical_SAM"/>
    <property type="match status" value="1"/>
</dbReference>
<comment type="subcellular location">
    <subcellularLocation>
        <location evidence="10">Cytoplasm</location>
    </subcellularLocation>
</comment>
<dbReference type="InterPro" id="IPR006638">
    <property type="entry name" value="Elp3/MiaA/NifB-like_rSAM"/>
</dbReference>